<dbReference type="RefSeq" id="WP_058247451.1">
    <property type="nucleotide sequence ID" value="NZ_CYSE01000003.1"/>
</dbReference>
<dbReference type="PANTHER" id="PTHR43071:SF1">
    <property type="entry name" value="2-AMINO-4-HYDROXY-6-HYDROXYMETHYLDIHYDROPTERIDINE PYROPHOSPHOKINASE"/>
    <property type="match status" value="1"/>
</dbReference>
<evidence type="ECO:0000256" key="11">
    <source>
        <dbReference type="ARBA" id="ARBA00029766"/>
    </source>
</evidence>
<dbReference type="InterPro" id="IPR000550">
    <property type="entry name" value="Hppk"/>
</dbReference>
<dbReference type="InterPro" id="IPR035907">
    <property type="entry name" value="Hppk_sf"/>
</dbReference>
<dbReference type="Gene3D" id="3.30.70.560">
    <property type="entry name" value="7,8-Dihydro-6-hydroxymethylpterin-pyrophosphokinase HPPK"/>
    <property type="match status" value="1"/>
</dbReference>
<evidence type="ECO:0000256" key="10">
    <source>
        <dbReference type="ARBA" id="ARBA00029409"/>
    </source>
</evidence>
<evidence type="ECO:0000259" key="13">
    <source>
        <dbReference type="PROSITE" id="PS00794"/>
    </source>
</evidence>
<evidence type="ECO:0000256" key="3">
    <source>
        <dbReference type="ARBA" id="ARBA00013253"/>
    </source>
</evidence>
<protein>
    <recommendedName>
        <fullName evidence="4">2-amino-4-hydroxy-6-hydroxymethyldihydropteridine pyrophosphokinase</fullName>
        <ecNumber evidence="3">2.7.6.3</ecNumber>
    </recommendedName>
    <alternativeName>
        <fullName evidence="11">6-hydroxymethyl-7,8-dihydropterin pyrophosphokinase</fullName>
    </alternativeName>
    <alternativeName>
        <fullName evidence="12">7,8-dihydro-6-hydroxymethylpterin-pyrophosphokinase</fullName>
    </alternativeName>
</protein>
<evidence type="ECO:0000256" key="7">
    <source>
        <dbReference type="ARBA" id="ARBA00022777"/>
    </source>
</evidence>
<comment type="function">
    <text evidence="10">Catalyzes the transfer of pyrophosphate from adenosine triphosphate (ATP) to 6-hydroxymethyl-7,8-dihydropterin, an enzymatic step in folate biosynthesis pathway.</text>
</comment>
<sequence length="191" mass="20898">MVQEYLIALGSNLGSDQGDRTQTLAQALAAFVDRGIQLRRVSRFYSTPCFPAGAGPDYVNAAAALAFDGSAAELLEHLHHVEHLFGRERKQRWGSRSLDLDLIAAGDAVLPDASLHARWRALPPDAQLTETPGQLILPHPRVQERAFVLVPLNDVAAGWMHPILRQNVAQMLATLPAHLREEPVPLLGNDL</sequence>
<reference evidence="14 15" key="1">
    <citation type="submission" date="2015-09" db="EMBL/GenBank/DDBJ databases">
        <authorList>
            <consortium name="Swine Surveillance"/>
        </authorList>
    </citation>
    <scope>NUCLEOTIDE SEQUENCE [LARGE SCALE GENOMIC DNA]</scope>
    <source>
        <strain evidence="14 15">CECT 7648</strain>
    </source>
</reference>
<dbReference type="GO" id="GO:0016301">
    <property type="term" value="F:kinase activity"/>
    <property type="evidence" value="ECO:0007669"/>
    <property type="project" value="UniProtKB-KW"/>
</dbReference>
<dbReference type="Proteomes" id="UP000054935">
    <property type="component" value="Unassembled WGS sequence"/>
</dbReference>
<evidence type="ECO:0000256" key="12">
    <source>
        <dbReference type="ARBA" id="ARBA00033413"/>
    </source>
</evidence>
<dbReference type="GO" id="GO:0003848">
    <property type="term" value="F:2-amino-4-hydroxy-6-hydroxymethyldihydropteridine diphosphokinase activity"/>
    <property type="evidence" value="ECO:0007669"/>
    <property type="project" value="UniProtKB-EC"/>
</dbReference>
<dbReference type="EC" id="2.7.6.3" evidence="3"/>
<evidence type="ECO:0000256" key="5">
    <source>
        <dbReference type="ARBA" id="ARBA00022679"/>
    </source>
</evidence>
<gene>
    <name evidence="14" type="primary">sulD</name>
    <name evidence="14" type="ORF">TRN7648_01942</name>
</gene>
<dbReference type="AlphaFoldDB" id="A0A0P1GA64"/>
<keyword evidence="6" id="KW-0547">Nucleotide-binding</keyword>
<dbReference type="Pfam" id="PF01288">
    <property type="entry name" value="HPPK"/>
    <property type="match status" value="1"/>
</dbReference>
<comment type="similarity">
    <text evidence="2">Belongs to the HPPK family.</text>
</comment>
<evidence type="ECO:0000313" key="14">
    <source>
        <dbReference type="EMBL" id="CUH78366.1"/>
    </source>
</evidence>
<proteinExistence type="inferred from homology"/>
<keyword evidence="7" id="KW-0418">Kinase</keyword>
<evidence type="ECO:0000256" key="2">
    <source>
        <dbReference type="ARBA" id="ARBA00005810"/>
    </source>
</evidence>
<dbReference type="GO" id="GO:0005524">
    <property type="term" value="F:ATP binding"/>
    <property type="evidence" value="ECO:0007669"/>
    <property type="project" value="UniProtKB-KW"/>
</dbReference>
<name>A0A0P1GA64_9RHOB</name>
<dbReference type="GO" id="GO:0046656">
    <property type="term" value="P:folic acid biosynthetic process"/>
    <property type="evidence" value="ECO:0007669"/>
    <property type="project" value="UniProtKB-KW"/>
</dbReference>
<dbReference type="NCBIfam" id="TIGR01498">
    <property type="entry name" value="folK"/>
    <property type="match status" value="1"/>
</dbReference>
<dbReference type="OrthoDB" id="9808041at2"/>
<evidence type="ECO:0000313" key="15">
    <source>
        <dbReference type="Proteomes" id="UP000054935"/>
    </source>
</evidence>
<evidence type="ECO:0000256" key="9">
    <source>
        <dbReference type="ARBA" id="ARBA00022909"/>
    </source>
</evidence>
<dbReference type="GO" id="GO:0046654">
    <property type="term" value="P:tetrahydrofolate biosynthetic process"/>
    <property type="evidence" value="ECO:0007669"/>
    <property type="project" value="UniProtKB-UniPathway"/>
</dbReference>
<evidence type="ECO:0000256" key="4">
    <source>
        <dbReference type="ARBA" id="ARBA00016218"/>
    </source>
</evidence>
<dbReference type="PANTHER" id="PTHR43071">
    <property type="entry name" value="2-AMINO-4-HYDROXY-6-HYDROXYMETHYLDIHYDROPTERIDINE PYROPHOSPHOKINASE"/>
    <property type="match status" value="1"/>
</dbReference>
<organism evidence="14 15">
    <name type="scientific">Tropicibacter naphthalenivorans</name>
    <dbReference type="NCBI Taxonomy" id="441103"/>
    <lineage>
        <taxon>Bacteria</taxon>
        <taxon>Pseudomonadati</taxon>
        <taxon>Pseudomonadota</taxon>
        <taxon>Alphaproteobacteria</taxon>
        <taxon>Rhodobacterales</taxon>
        <taxon>Roseobacteraceae</taxon>
        <taxon>Tropicibacter</taxon>
    </lineage>
</organism>
<dbReference type="EMBL" id="CYSE01000003">
    <property type="protein sequence ID" value="CUH78366.1"/>
    <property type="molecule type" value="Genomic_DNA"/>
</dbReference>
<dbReference type="UniPathway" id="UPA00077">
    <property type="reaction ID" value="UER00155"/>
</dbReference>
<dbReference type="CDD" id="cd00483">
    <property type="entry name" value="HPPK"/>
    <property type="match status" value="1"/>
</dbReference>
<dbReference type="STRING" id="441103.TRN7648_01942"/>
<accession>A0A0P1GA64</accession>
<keyword evidence="8" id="KW-0067">ATP-binding</keyword>
<evidence type="ECO:0000256" key="1">
    <source>
        <dbReference type="ARBA" id="ARBA00005051"/>
    </source>
</evidence>
<evidence type="ECO:0000256" key="6">
    <source>
        <dbReference type="ARBA" id="ARBA00022741"/>
    </source>
</evidence>
<keyword evidence="9" id="KW-0289">Folate biosynthesis</keyword>
<keyword evidence="5" id="KW-0808">Transferase</keyword>
<dbReference type="PROSITE" id="PS00794">
    <property type="entry name" value="HPPK"/>
    <property type="match status" value="1"/>
</dbReference>
<evidence type="ECO:0000256" key="8">
    <source>
        <dbReference type="ARBA" id="ARBA00022840"/>
    </source>
</evidence>
<dbReference type="SUPFAM" id="SSF55083">
    <property type="entry name" value="6-hydroxymethyl-7,8-dihydropterin pyrophosphokinase, HPPK"/>
    <property type="match status" value="1"/>
</dbReference>
<feature type="domain" description="7,8-dihydro-6-hydroxymethylpterin-pyrophosphokinase" evidence="13">
    <location>
        <begin position="92"/>
        <end position="103"/>
    </location>
</feature>
<comment type="pathway">
    <text evidence="1">Cofactor biosynthesis; tetrahydrofolate biosynthesis; 2-amino-4-hydroxy-6-hydroxymethyl-7,8-dihydropteridine diphosphate from 7,8-dihydroneopterin triphosphate: step 4/4.</text>
</comment>
<keyword evidence="15" id="KW-1185">Reference proteome</keyword>